<evidence type="ECO:0000313" key="2">
    <source>
        <dbReference type="EMBL" id="RIA79113.1"/>
    </source>
</evidence>
<evidence type="ECO:0000313" key="3">
    <source>
        <dbReference type="Proteomes" id="UP000265703"/>
    </source>
</evidence>
<name>A0A397RY48_9GLOM</name>
<feature type="coiled-coil region" evidence="1">
    <location>
        <begin position="31"/>
        <end position="58"/>
    </location>
</feature>
<accession>A0A397RY48</accession>
<dbReference type="GO" id="GO:0003677">
    <property type="term" value="F:DNA binding"/>
    <property type="evidence" value="ECO:0007669"/>
    <property type="project" value="InterPro"/>
</dbReference>
<dbReference type="InterPro" id="IPR011067">
    <property type="entry name" value="Plasmid_toxin/cell-grow_inhib"/>
</dbReference>
<comment type="caution">
    <text evidence="2">The sequence shown here is derived from an EMBL/GenBank/DDBJ whole genome shotgun (WGS) entry which is preliminary data.</text>
</comment>
<keyword evidence="1" id="KW-0175">Coiled coil</keyword>
<sequence length="156" mass="18068">MTRTLSIAIKENIYRELRKLVGVGKISAFANRAIEKGLGELEKEQKREKEQLRQQLIEGYQKRTKNKELQKTLQVYGEIPNERNEYSLSMVGLPLTTDDLKKFLPVEVYIENTPTTGLDKPSKILCDSPFTWNKGIRFKKRLGVVSKEIIEKVKRT</sequence>
<keyword evidence="3" id="KW-1185">Reference proteome</keyword>
<dbReference type="InterPro" id="IPR003477">
    <property type="entry name" value="PemK-like"/>
</dbReference>
<dbReference type="AlphaFoldDB" id="A0A397RY48"/>
<proteinExistence type="predicted"/>
<dbReference type="Pfam" id="PF02452">
    <property type="entry name" value="PemK_toxin"/>
    <property type="match status" value="1"/>
</dbReference>
<evidence type="ECO:0000256" key="1">
    <source>
        <dbReference type="SAM" id="Coils"/>
    </source>
</evidence>
<dbReference type="Gene3D" id="2.30.30.110">
    <property type="match status" value="1"/>
</dbReference>
<gene>
    <name evidence="2" type="ORF">C1645_841490</name>
</gene>
<reference evidence="2 3" key="1">
    <citation type="submission" date="2018-06" db="EMBL/GenBank/DDBJ databases">
        <title>Comparative genomics reveals the genomic features of Rhizophagus irregularis, R. cerebriforme, R. diaphanum and Gigaspora rosea, and their symbiotic lifestyle signature.</title>
        <authorList>
            <person name="Morin E."/>
            <person name="San Clemente H."/>
            <person name="Chen E.C.H."/>
            <person name="De La Providencia I."/>
            <person name="Hainaut M."/>
            <person name="Kuo A."/>
            <person name="Kohler A."/>
            <person name="Murat C."/>
            <person name="Tang N."/>
            <person name="Roy S."/>
            <person name="Loubradou J."/>
            <person name="Henrissat B."/>
            <person name="Grigoriev I.V."/>
            <person name="Corradi N."/>
            <person name="Roux C."/>
            <person name="Martin F.M."/>
        </authorList>
    </citation>
    <scope>NUCLEOTIDE SEQUENCE [LARGE SCALE GENOMIC DNA]</scope>
    <source>
        <strain evidence="2 3">DAOM 227022</strain>
    </source>
</reference>
<protein>
    <submittedName>
        <fullName evidence="2">Uncharacterized protein</fullName>
    </submittedName>
</protein>
<dbReference type="EMBL" id="QKYT01001544">
    <property type="protein sequence ID" value="RIA79113.1"/>
    <property type="molecule type" value="Genomic_DNA"/>
</dbReference>
<dbReference type="SUPFAM" id="SSF50118">
    <property type="entry name" value="Cell growth inhibitor/plasmid maintenance toxic component"/>
    <property type="match status" value="1"/>
</dbReference>
<dbReference type="OrthoDB" id="2442964at2759"/>
<dbReference type="Proteomes" id="UP000265703">
    <property type="component" value="Unassembled WGS sequence"/>
</dbReference>
<organism evidence="2 3">
    <name type="scientific">Glomus cerebriforme</name>
    <dbReference type="NCBI Taxonomy" id="658196"/>
    <lineage>
        <taxon>Eukaryota</taxon>
        <taxon>Fungi</taxon>
        <taxon>Fungi incertae sedis</taxon>
        <taxon>Mucoromycota</taxon>
        <taxon>Glomeromycotina</taxon>
        <taxon>Glomeromycetes</taxon>
        <taxon>Glomerales</taxon>
        <taxon>Glomeraceae</taxon>
        <taxon>Glomus</taxon>
    </lineage>
</organism>